<protein>
    <recommendedName>
        <fullName evidence="9">GTPase Obg</fullName>
        <ecNumber evidence="9">3.6.5.-</ecNumber>
    </recommendedName>
    <alternativeName>
        <fullName evidence="9">GTP-binding protein Obg</fullName>
    </alternativeName>
</protein>
<dbReference type="InterPro" id="IPR015349">
    <property type="entry name" value="OCT_dom"/>
</dbReference>
<evidence type="ECO:0000256" key="9">
    <source>
        <dbReference type="HAMAP-Rule" id="MF_01454"/>
    </source>
</evidence>
<dbReference type="SUPFAM" id="SSF82051">
    <property type="entry name" value="Obg GTP-binding protein N-terminal domain"/>
    <property type="match status" value="1"/>
</dbReference>
<keyword evidence="3 9" id="KW-0963">Cytoplasm</keyword>
<dbReference type="InterPro" id="IPR014100">
    <property type="entry name" value="GTP-bd_Obg/CgtA"/>
</dbReference>
<dbReference type="NCBIfam" id="TIGR02729">
    <property type="entry name" value="Obg_CgtA"/>
    <property type="match status" value="1"/>
</dbReference>
<comment type="subcellular location">
    <subcellularLocation>
        <location evidence="9">Cytoplasm</location>
    </subcellularLocation>
</comment>
<dbReference type="OrthoDB" id="9807318at2"/>
<evidence type="ECO:0000259" key="13">
    <source>
        <dbReference type="PROSITE" id="PS51883"/>
    </source>
</evidence>
<dbReference type="GO" id="GO:0000287">
    <property type="term" value="F:magnesium ion binding"/>
    <property type="evidence" value="ECO:0007669"/>
    <property type="project" value="InterPro"/>
</dbReference>
<dbReference type="GO" id="GO:0042254">
    <property type="term" value="P:ribosome biogenesis"/>
    <property type="evidence" value="ECO:0007669"/>
    <property type="project" value="UniProtKB-UniRule"/>
</dbReference>
<dbReference type="NCBIfam" id="NF008956">
    <property type="entry name" value="PRK12299.1"/>
    <property type="match status" value="1"/>
</dbReference>
<dbReference type="NCBIfam" id="NF008955">
    <property type="entry name" value="PRK12297.1"/>
    <property type="match status" value="1"/>
</dbReference>
<keyword evidence="8 9" id="KW-0342">GTP-binding</keyword>
<dbReference type="InterPro" id="IPR006073">
    <property type="entry name" value="GTP-bd"/>
</dbReference>
<dbReference type="InterPro" id="IPR031167">
    <property type="entry name" value="G_OBG"/>
</dbReference>
<dbReference type="NCBIfam" id="TIGR03595">
    <property type="entry name" value="Obg_CgtA_exten"/>
    <property type="match status" value="1"/>
</dbReference>
<dbReference type="Pfam" id="PF09269">
    <property type="entry name" value="DUF1967"/>
    <property type="match status" value="1"/>
</dbReference>
<feature type="binding site" evidence="9">
    <location>
        <begin position="320"/>
        <end position="322"/>
    </location>
    <ligand>
        <name>GTP</name>
        <dbReference type="ChEBI" id="CHEBI:37565"/>
    </ligand>
</feature>
<keyword evidence="5 9" id="KW-0547">Nucleotide-binding</keyword>
<evidence type="ECO:0000256" key="3">
    <source>
        <dbReference type="ARBA" id="ARBA00022490"/>
    </source>
</evidence>
<accession>S0KWH6</accession>
<dbReference type="SUPFAM" id="SSF52540">
    <property type="entry name" value="P-loop containing nucleoside triphosphate hydrolases"/>
    <property type="match status" value="1"/>
</dbReference>
<dbReference type="Gene3D" id="3.40.50.300">
    <property type="entry name" value="P-loop containing nucleotide triphosphate hydrolases"/>
    <property type="match status" value="1"/>
</dbReference>
<evidence type="ECO:0000313" key="14">
    <source>
        <dbReference type="EMBL" id="EOW84621.1"/>
    </source>
</evidence>
<feature type="binding site" evidence="9">
    <location>
        <begin position="284"/>
        <end position="287"/>
    </location>
    <ligand>
        <name>GTP</name>
        <dbReference type="ChEBI" id="CHEBI:37565"/>
    </ligand>
</feature>
<evidence type="ECO:0000256" key="4">
    <source>
        <dbReference type="ARBA" id="ARBA00022723"/>
    </source>
</evidence>
<dbReference type="RefSeq" id="WP_016182682.1">
    <property type="nucleotide sequence ID" value="NZ_JXKI01000014.1"/>
</dbReference>
<keyword evidence="4 9" id="KW-0479">Metal-binding</keyword>
<dbReference type="HAMAP" id="MF_01454">
    <property type="entry name" value="GTPase_Obg"/>
    <property type="match status" value="1"/>
</dbReference>
<feature type="binding site" evidence="9">
    <location>
        <position position="194"/>
    </location>
    <ligand>
        <name>Mg(2+)</name>
        <dbReference type="ChEBI" id="CHEBI:18420"/>
    </ligand>
</feature>
<dbReference type="NCBIfam" id="NF008954">
    <property type="entry name" value="PRK12296.1"/>
    <property type="match status" value="1"/>
</dbReference>
<evidence type="ECO:0000256" key="5">
    <source>
        <dbReference type="ARBA" id="ARBA00022741"/>
    </source>
</evidence>
<evidence type="ECO:0000256" key="8">
    <source>
        <dbReference type="ARBA" id="ARBA00023134"/>
    </source>
</evidence>
<evidence type="ECO:0000256" key="6">
    <source>
        <dbReference type="ARBA" id="ARBA00022801"/>
    </source>
</evidence>
<proteinExistence type="inferred from homology"/>
<dbReference type="eggNOG" id="COG0536">
    <property type="taxonomic scope" value="Bacteria"/>
</dbReference>
<comment type="subunit">
    <text evidence="9">Monomer.</text>
</comment>
<dbReference type="GO" id="GO:0005525">
    <property type="term" value="F:GTP binding"/>
    <property type="evidence" value="ECO:0007669"/>
    <property type="project" value="UniProtKB-UniRule"/>
</dbReference>
<dbReference type="PROSITE" id="PS00905">
    <property type="entry name" value="GTP1_OBG"/>
    <property type="match status" value="1"/>
</dbReference>
<reference evidence="14 15" key="1">
    <citation type="submission" date="2013-03" db="EMBL/GenBank/DDBJ databases">
        <title>The Genome Sequence of Enterococcus columbae ATCC_51263 (PacBio/Illumina hybrid assembly).</title>
        <authorList>
            <consortium name="The Broad Institute Genomics Platform"/>
            <consortium name="The Broad Institute Genome Sequencing Center for Infectious Disease"/>
            <person name="Earl A."/>
            <person name="Russ C."/>
            <person name="Gilmore M."/>
            <person name="Surin D."/>
            <person name="Walker B."/>
            <person name="Young S."/>
            <person name="Zeng Q."/>
            <person name="Gargeya S."/>
            <person name="Fitzgerald M."/>
            <person name="Haas B."/>
            <person name="Abouelleil A."/>
            <person name="Allen A.W."/>
            <person name="Alvarado L."/>
            <person name="Arachchi H.M."/>
            <person name="Berlin A.M."/>
            <person name="Chapman S.B."/>
            <person name="Gainer-Dewar J."/>
            <person name="Goldberg J."/>
            <person name="Griggs A."/>
            <person name="Gujja S."/>
            <person name="Hansen M."/>
            <person name="Howarth C."/>
            <person name="Imamovic A."/>
            <person name="Ireland A."/>
            <person name="Larimer J."/>
            <person name="McCowan C."/>
            <person name="Murphy C."/>
            <person name="Pearson M."/>
            <person name="Poon T.W."/>
            <person name="Priest M."/>
            <person name="Roberts A."/>
            <person name="Saif S."/>
            <person name="Shea T."/>
            <person name="Sisk P."/>
            <person name="Sykes S."/>
            <person name="Wortman J."/>
            <person name="Nusbaum C."/>
            <person name="Birren B."/>
        </authorList>
    </citation>
    <scope>NUCLEOTIDE SEQUENCE [LARGE SCALE GENOMIC DNA]</scope>
    <source>
        <strain evidence="14 15">ATCC 51263</strain>
    </source>
</reference>
<dbReference type="SUPFAM" id="SSF102741">
    <property type="entry name" value="Obg GTP-binding protein C-terminal domain"/>
    <property type="match status" value="1"/>
</dbReference>
<dbReference type="PROSITE" id="PS51883">
    <property type="entry name" value="OBG"/>
    <property type="match status" value="1"/>
</dbReference>
<dbReference type="PRINTS" id="PR00326">
    <property type="entry name" value="GTP1OBG"/>
</dbReference>
<dbReference type="Gene3D" id="3.30.300.350">
    <property type="entry name" value="GTP-binding protein OBG, C-terminal domain"/>
    <property type="match status" value="1"/>
</dbReference>
<dbReference type="PROSITE" id="PS51710">
    <property type="entry name" value="G_OBG"/>
    <property type="match status" value="1"/>
</dbReference>
<feature type="binding site" evidence="9">
    <location>
        <begin position="214"/>
        <end position="217"/>
    </location>
    <ligand>
        <name>GTP</name>
        <dbReference type="ChEBI" id="CHEBI:37565"/>
    </ligand>
</feature>
<dbReference type="CDD" id="cd01898">
    <property type="entry name" value="Obg"/>
    <property type="match status" value="1"/>
</dbReference>
<comment type="function">
    <text evidence="9">An essential GTPase which binds GTP, GDP and possibly (p)ppGpp with moderate affinity, with high nucleotide exchange rates and a fairly low GTP hydrolysis rate. Plays a role in control of the cell cycle, stress response, ribosome biogenesis and in those bacteria that undergo differentiation, in morphogenesis control.</text>
</comment>
<gene>
    <name evidence="9" type="primary">obg</name>
    <name evidence="14" type="ORF">I568_01117</name>
</gene>
<dbReference type="InterPro" id="IPR036726">
    <property type="entry name" value="GTP1_OBG_dom_sf"/>
</dbReference>
<dbReference type="InterPro" id="IPR027417">
    <property type="entry name" value="P-loop_NTPase"/>
</dbReference>
<feature type="domain" description="OBG-type G" evidence="11">
    <location>
        <begin position="161"/>
        <end position="339"/>
    </location>
</feature>
<keyword evidence="7 9" id="KW-0460">Magnesium</keyword>
<feature type="domain" description="Obg" evidence="13">
    <location>
        <begin position="2"/>
        <end position="160"/>
    </location>
</feature>
<dbReference type="Pfam" id="PF01018">
    <property type="entry name" value="GTP1_OBG"/>
    <property type="match status" value="1"/>
</dbReference>
<evidence type="ECO:0000256" key="10">
    <source>
        <dbReference type="SAM" id="MobiDB-lite"/>
    </source>
</evidence>
<dbReference type="PANTHER" id="PTHR11702:SF31">
    <property type="entry name" value="MITOCHONDRIAL RIBOSOME-ASSOCIATED GTPASE 2"/>
    <property type="match status" value="1"/>
</dbReference>
<sequence>MSMFLDQVTIEVKAGKGGDGMVAFRREKYVPDGGPAGGDGGRGGNVVLIVDEGLRTLMDFRFNRHFKAKAGENGMSKGMHGRGSEDLYVKVPQGTTVRDAQTGALLGDLIEDGQTLVVARGGRGGRGNIRFASPRNPAPEIAENGEPGQERKIELELKVLADVGLVGFPSVGKSTLLSIISAARPKIGAYHFTTLVPNLGMVNTKDGRSFVVADLPGLIEGASQGVGLGTQFLRHIERTRVILHVIDMSGMEGRDPYEDYLAINHELASHNLRLLERPQLIVANKMDMPDAEENLKVFKEKLAAAKADPLDEDIPVFPISGVTRKGIEALLSATADLLEVTPEFLLYDEEIEEEVVQYGFNADEPEFSIDRDDDASWILSGEKLEKLFKMTNFDHDETVMRFARQLRAMGVDEALRARGAKDGDIVRIGNFEFEFVE</sequence>
<dbReference type="AlphaFoldDB" id="S0KWH6"/>
<dbReference type="PROSITE" id="PS51881">
    <property type="entry name" value="OCT"/>
    <property type="match status" value="1"/>
</dbReference>
<feature type="domain" description="OCT" evidence="12">
    <location>
        <begin position="359"/>
        <end position="437"/>
    </location>
</feature>
<feature type="region of interest" description="Disordered" evidence="10">
    <location>
        <begin position="128"/>
        <end position="147"/>
    </location>
</feature>
<feature type="binding site" evidence="9">
    <location>
        <position position="174"/>
    </location>
    <ligand>
        <name>Mg(2+)</name>
        <dbReference type="ChEBI" id="CHEBI:18420"/>
    </ligand>
</feature>
<dbReference type="PATRIC" id="fig|1121865.3.peg.512"/>
<dbReference type="Pfam" id="PF01926">
    <property type="entry name" value="MMR_HSR1"/>
    <property type="match status" value="1"/>
</dbReference>
<dbReference type="Proteomes" id="UP000014113">
    <property type="component" value="Unassembled WGS sequence"/>
</dbReference>
<comment type="caution">
    <text evidence="14">The sequence shown here is derived from an EMBL/GenBank/DDBJ whole genome shotgun (WGS) entry which is preliminary data.</text>
</comment>
<evidence type="ECO:0000313" key="15">
    <source>
        <dbReference type="Proteomes" id="UP000014113"/>
    </source>
</evidence>
<dbReference type="GO" id="GO:0003924">
    <property type="term" value="F:GTPase activity"/>
    <property type="evidence" value="ECO:0007669"/>
    <property type="project" value="UniProtKB-UniRule"/>
</dbReference>
<dbReference type="FunFam" id="2.70.210.12:FF:000001">
    <property type="entry name" value="GTPase Obg"/>
    <property type="match status" value="1"/>
</dbReference>
<evidence type="ECO:0000256" key="7">
    <source>
        <dbReference type="ARBA" id="ARBA00022842"/>
    </source>
</evidence>
<feature type="binding site" evidence="9">
    <location>
        <begin position="192"/>
        <end position="196"/>
    </location>
    <ligand>
        <name>GTP</name>
        <dbReference type="ChEBI" id="CHEBI:37565"/>
    </ligand>
</feature>
<dbReference type="InterPro" id="IPR006169">
    <property type="entry name" value="GTP1_OBG_dom"/>
</dbReference>
<name>S0KWH6_9ENTE</name>
<evidence type="ECO:0000259" key="12">
    <source>
        <dbReference type="PROSITE" id="PS51881"/>
    </source>
</evidence>
<dbReference type="InterPro" id="IPR045086">
    <property type="entry name" value="OBG_GTPase"/>
</dbReference>
<evidence type="ECO:0000259" key="11">
    <source>
        <dbReference type="PROSITE" id="PS51710"/>
    </source>
</evidence>
<feature type="binding site" evidence="9">
    <location>
        <begin position="167"/>
        <end position="174"/>
    </location>
    <ligand>
        <name>GTP</name>
        <dbReference type="ChEBI" id="CHEBI:37565"/>
    </ligand>
</feature>
<keyword evidence="15" id="KW-1185">Reference proteome</keyword>
<dbReference type="STRING" id="1121865.OMW_00519"/>
<evidence type="ECO:0000256" key="1">
    <source>
        <dbReference type="ARBA" id="ARBA00001946"/>
    </source>
</evidence>
<dbReference type="EC" id="3.6.5.-" evidence="9"/>
<dbReference type="EMBL" id="ASWJ01000004">
    <property type="protein sequence ID" value="EOW84621.1"/>
    <property type="molecule type" value="Genomic_DNA"/>
</dbReference>
<keyword evidence="6 9" id="KW-0378">Hydrolase</keyword>
<evidence type="ECO:0000256" key="2">
    <source>
        <dbReference type="ARBA" id="ARBA00007699"/>
    </source>
</evidence>
<comment type="cofactor">
    <cofactor evidence="1 9">
        <name>Mg(2+)</name>
        <dbReference type="ChEBI" id="CHEBI:18420"/>
    </cofactor>
</comment>
<dbReference type="InterPro" id="IPR006074">
    <property type="entry name" value="GTP1-OBG_CS"/>
</dbReference>
<comment type="similarity">
    <text evidence="2 9">Belongs to the TRAFAC class OBG-HflX-like GTPase superfamily. OBG GTPase family.</text>
</comment>
<dbReference type="FunFam" id="3.40.50.300:FF:000515">
    <property type="entry name" value="GTPase Obg"/>
    <property type="match status" value="1"/>
</dbReference>
<dbReference type="Gene3D" id="2.70.210.12">
    <property type="entry name" value="GTP1/OBG domain"/>
    <property type="match status" value="1"/>
</dbReference>
<dbReference type="PANTHER" id="PTHR11702">
    <property type="entry name" value="DEVELOPMENTALLY REGULATED GTP-BINDING PROTEIN-RELATED"/>
    <property type="match status" value="1"/>
</dbReference>
<organism evidence="14 15">
    <name type="scientific">Enterococcus columbae DSM 7374 = ATCC 51263</name>
    <dbReference type="NCBI Taxonomy" id="1121865"/>
    <lineage>
        <taxon>Bacteria</taxon>
        <taxon>Bacillati</taxon>
        <taxon>Bacillota</taxon>
        <taxon>Bacilli</taxon>
        <taxon>Lactobacillales</taxon>
        <taxon>Enterococcaceae</taxon>
        <taxon>Enterococcus</taxon>
    </lineage>
</organism>
<dbReference type="InterPro" id="IPR036346">
    <property type="entry name" value="GTP-bd_prot_GTP1/OBG_C_sf"/>
</dbReference>
<dbReference type="GO" id="GO:0005737">
    <property type="term" value="C:cytoplasm"/>
    <property type="evidence" value="ECO:0007669"/>
    <property type="project" value="UniProtKB-SubCell"/>
</dbReference>